<gene>
    <name evidence="2" type="ORF">PENVUL_c035G06101</name>
</gene>
<evidence type="ECO:0000313" key="3">
    <source>
        <dbReference type="Proteomes" id="UP000191518"/>
    </source>
</evidence>
<dbReference type="Proteomes" id="UP000191518">
    <property type="component" value="Unassembled WGS sequence"/>
</dbReference>
<accession>A0A1V6RNQ9</accession>
<dbReference type="InterPro" id="IPR036291">
    <property type="entry name" value="NAD(P)-bd_dom_sf"/>
</dbReference>
<dbReference type="OrthoDB" id="1731983at2759"/>
<evidence type="ECO:0000259" key="1">
    <source>
        <dbReference type="Pfam" id="PF22917"/>
    </source>
</evidence>
<proteinExistence type="predicted"/>
<dbReference type="PANTHER" id="PTHR32487">
    <property type="entry name" value="3-OXO-DELTA(4,5)-STEROID 5-BETA-REDUCTASE"/>
    <property type="match status" value="1"/>
</dbReference>
<dbReference type="SUPFAM" id="SSF51735">
    <property type="entry name" value="NAD(P)-binding Rossmann-fold domains"/>
    <property type="match status" value="1"/>
</dbReference>
<dbReference type="AlphaFoldDB" id="A0A1V6RNQ9"/>
<organism evidence="2 3">
    <name type="scientific">Penicillium vulpinum</name>
    <dbReference type="NCBI Taxonomy" id="29845"/>
    <lineage>
        <taxon>Eukaryota</taxon>
        <taxon>Fungi</taxon>
        <taxon>Dikarya</taxon>
        <taxon>Ascomycota</taxon>
        <taxon>Pezizomycotina</taxon>
        <taxon>Eurotiomycetes</taxon>
        <taxon>Eurotiomycetidae</taxon>
        <taxon>Eurotiales</taxon>
        <taxon>Aspergillaceae</taxon>
        <taxon>Penicillium</taxon>
    </lineage>
</organism>
<protein>
    <recommendedName>
        <fullName evidence="1">PRISE-like Rossmann-fold domain-containing protein</fullName>
    </recommendedName>
</protein>
<dbReference type="EMBL" id="MDYP01000035">
    <property type="protein sequence ID" value="OQE03043.1"/>
    <property type="molecule type" value="Genomic_DNA"/>
</dbReference>
<feature type="domain" description="PRISE-like Rossmann-fold" evidence="1">
    <location>
        <begin position="8"/>
        <end position="393"/>
    </location>
</feature>
<keyword evidence="3" id="KW-1185">Reference proteome</keyword>
<dbReference type="Gene3D" id="3.40.50.720">
    <property type="entry name" value="NAD(P)-binding Rossmann-like Domain"/>
    <property type="match status" value="1"/>
</dbReference>
<dbReference type="CDD" id="cd08948">
    <property type="entry name" value="5beta-POR_like_SDR_a"/>
    <property type="match status" value="1"/>
</dbReference>
<dbReference type="Pfam" id="PF22917">
    <property type="entry name" value="PRISE"/>
    <property type="match status" value="1"/>
</dbReference>
<dbReference type="STRING" id="29845.A0A1V6RNQ9"/>
<name>A0A1V6RNQ9_9EURO</name>
<reference evidence="3" key="1">
    <citation type="journal article" date="2017" name="Nat. Microbiol.">
        <title>Global analysis of biosynthetic gene clusters reveals vast potential of secondary metabolite production in Penicillium species.</title>
        <authorList>
            <person name="Nielsen J.C."/>
            <person name="Grijseels S."/>
            <person name="Prigent S."/>
            <person name="Ji B."/>
            <person name="Dainat J."/>
            <person name="Nielsen K.F."/>
            <person name="Frisvad J.C."/>
            <person name="Workman M."/>
            <person name="Nielsen J."/>
        </authorList>
    </citation>
    <scope>NUCLEOTIDE SEQUENCE [LARGE SCALE GENOMIC DNA]</scope>
    <source>
        <strain evidence="3">IBT 29486</strain>
    </source>
</reference>
<comment type="caution">
    <text evidence="2">The sequence shown here is derived from an EMBL/GenBank/DDBJ whole genome shotgun (WGS) entry which is preliminary data.</text>
</comment>
<sequence length="426" mass="48090">MTDGKKVALVFGASGISGWAVTKNLLSYPTDTTFDRVIGLMYRQRTIAESGLPQDPRLELYSGVDLRTDLETVKKQMQERIPDLDQVTHVYYLAYSNATAYTENVMGIKDINKGMTYNAVHAADTLCSRLQFFVLQTGTNNYGVAVFQYMDKIEINPPLREDNPRIPSPYGDEIFYYDQVDLIKEAAEGKSWKWCEVRPDQIIGFVPNVSGMTFIEPLALYLALYRFVNGPGASVTFPGTKTNFTYTFTDSSQDMISKSEIYLSVVQPDQANGEAFNIADTDVPGPWTVKWPILAEYFGLKGTGPGKRGWENLEEWWTEHQDDYRRMCKTYSLEPRQVPPSSWIFLKTGFTLLDRNREMCLDKIRGVGFKEEIPVGAGHIIALERIAEAKLIPSRHALSTSLLLQSESSKIMDKSPVMEMASNVVH</sequence>
<dbReference type="PANTHER" id="PTHR32487:SF8">
    <property type="entry name" value="NAD-DEPENDENT EPIMERASE_DEHYDRATASE DOMAIN-CONTAINING PROTEIN"/>
    <property type="match status" value="1"/>
</dbReference>
<evidence type="ECO:0000313" key="2">
    <source>
        <dbReference type="EMBL" id="OQE03043.1"/>
    </source>
</evidence>
<dbReference type="InterPro" id="IPR055222">
    <property type="entry name" value="PRISE-like_Rossmann-fold"/>
</dbReference>